<dbReference type="RefSeq" id="WP_377051376.1">
    <property type="nucleotide sequence ID" value="NZ_JBHLVZ010000036.1"/>
</dbReference>
<comment type="caution">
    <text evidence="2">The sequence shown here is derived from an EMBL/GenBank/DDBJ whole genome shotgun (WGS) entry which is preliminary data.</text>
</comment>
<accession>A0ABV6IVC2</accession>
<feature type="transmembrane region" description="Helical" evidence="1">
    <location>
        <begin position="33"/>
        <end position="56"/>
    </location>
</feature>
<gene>
    <name evidence="2" type="ORF">ACFFIC_14155</name>
</gene>
<keyword evidence="1" id="KW-0812">Transmembrane</keyword>
<evidence type="ECO:0008006" key="4">
    <source>
        <dbReference type="Google" id="ProtNLM"/>
    </source>
</evidence>
<keyword evidence="1" id="KW-0472">Membrane</keyword>
<protein>
    <recommendedName>
        <fullName evidence="4">Sulfite exporter TauE/SafE family protein</fullName>
    </recommendedName>
</protein>
<name>A0ABV6IVC2_9PROT</name>
<keyword evidence="3" id="KW-1185">Reference proteome</keyword>
<evidence type="ECO:0000313" key="3">
    <source>
        <dbReference type="Proteomes" id="UP001589789"/>
    </source>
</evidence>
<dbReference type="Proteomes" id="UP001589789">
    <property type="component" value="Unassembled WGS sequence"/>
</dbReference>
<sequence length="59" mass="6084">MMDILSLAPMLFGIFLLAGMVKGLMGFGLPTVAMGLLGLAMPPVQAAALLLVPLLVMNV</sequence>
<evidence type="ECO:0000313" key="2">
    <source>
        <dbReference type="EMBL" id="MFC0386680.1"/>
    </source>
</evidence>
<evidence type="ECO:0000256" key="1">
    <source>
        <dbReference type="SAM" id="Phobius"/>
    </source>
</evidence>
<dbReference type="EMBL" id="JBHLVZ010000036">
    <property type="protein sequence ID" value="MFC0386680.1"/>
    <property type="molecule type" value="Genomic_DNA"/>
</dbReference>
<organism evidence="2 3">
    <name type="scientific">Muricoccus vinaceus</name>
    <dbReference type="NCBI Taxonomy" id="424704"/>
    <lineage>
        <taxon>Bacteria</taxon>
        <taxon>Pseudomonadati</taxon>
        <taxon>Pseudomonadota</taxon>
        <taxon>Alphaproteobacteria</taxon>
        <taxon>Acetobacterales</taxon>
        <taxon>Roseomonadaceae</taxon>
        <taxon>Muricoccus</taxon>
    </lineage>
</organism>
<reference evidence="2 3" key="1">
    <citation type="submission" date="2024-09" db="EMBL/GenBank/DDBJ databases">
        <authorList>
            <person name="Sun Q."/>
            <person name="Mori K."/>
        </authorList>
    </citation>
    <scope>NUCLEOTIDE SEQUENCE [LARGE SCALE GENOMIC DNA]</scope>
    <source>
        <strain evidence="2 3">CCM 7468</strain>
    </source>
</reference>
<keyword evidence="1" id="KW-1133">Transmembrane helix</keyword>
<proteinExistence type="predicted"/>